<dbReference type="InterPro" id="IPR050114">
    <property type="entry name" value="UPF0173_UPF0282_UlaG_hydrolase"/>
</dbReference>
<protein>
    <submittedName>
        <fullName evidence="2">MBL fold metallo-hydrolase</fullName>
    </submittedName>
</protein>
<dbReference type="EMBL" id="MWIH01000006">
    <property type="protein sequence ID" value="OQO90544.1"/>
    <property type="molecule type" value="Genomic_DNA"/>
</dbReference>
<evidence type="ECO:0000259" key="1">
    <source>
        <dbReference type="SMART" id="SM00849"/>
    </source>
</evidence>
<dbReference type="GO" id="GO:0016787">
    <property type="term" value="F:hydrolase activity"/>
    <property type="evidence" value="ECO:0007669"/>
    <property type="project" value="UniProtKB-KW"/>
</dbReference>
<keyword evidence="3" id="KW-1185">Reference proteome</keyword>
<dbReference type="AlphaFoldDB" id="A0A1V9A0S9"/>
<dbReference type="SMART" id="SM00849">
    <property type="entry name" value="Lactamase_B"/>
    <property type="match status" value="1"/>
</dbReference>
<evidence type="ECO:0000313" key="2">
    <source>
        <dbReference type="EMBL" id="OQO90544.1"/>
    </source>
</evidence>
<dbReference type="Proteomes" id="UP000192591">
    <property type="component" value="Unassembled WGS sequence"/>
</dbReference>
<dbReference type="PANTHER" id="PTHR43546">
    <property type="entry name" value="UPF0173 METAL-DEPENDENT HYDROLASE MJ1163-RELATED"/>
    <property type="match status" value="1"/>
</dbReference>
<dbReference type="InterPro" id="IPR036866">
    <property type="entry name" value="RibonucZ/Hydroxyglut_hydro"/>
</dbReference>
<accession>A0A1V9A0S9</accession>
<keyword evidence="2" id="KW-0378">Hydrolase</keyword>
<evidence type="ECO:0000313" key="3">
    <source>
        <dbReference type="Proteomes" id="UP000192591"/>
    </source>
</evidence>
<dbReference type="InterPro" id="IPR001279">
    <property type="entry name" value="Metallo-B-lactamas"/>
</dbReference>
<organism evidence="2 3">
    <name type="scientific">Saccharomonospora piscinae</name>
    <dbReference type="NCBI Taxonomy" id="687388"/>
    <lineage>
        <taxon>Bacteria</taxon>
        <taxon>Bacillati</taxon>
        <taxon>Actinomycetota</taxon>
        <taxon>Actinomycetes</taxon>
        <taxon>Pseudonocardiales</taxon>
        <taxon>Pseudonocardiaceae</taxon>
        <taxon>Saccharomonospora</taxon>
    </lineage>
</organism>
<comment type="caution">
    <text evidence="2">The sequence shown here is derived from an EMBL/GenBank/DDBJ whole genome shotgun (WGS) entry which is preliminary data.</text>
</comment>
<reference evidence="2 3" key="1">
    <citation type="submission" date="2017-02" db="EMBL/GenBank/DDBJ databases">
        <title>Draft genome of Saccharomonospora sp. 154.</title>
        <authorList>
            <person name="Alonso-Carmona G.S."/>
            <person name="De La Haba R."/>
            <person name="Vera-Gargallo B."/>
            <person name="Sandoval-Trujillo A.H."/>
            <person name="Ramirez-Duran N."/>
            <person name="Ventosa A."/>
        </authorList>
    </citation>
    <scope>NUCLEOTIDE SEQUENCE [LARGE SCALE GENOMIC DNA]</scope>
    <source>
        <strain evidence="2 3">LRS4.154</strain>
    </source>
</reference>
<dbReference type="STRING" id="1962155.B1813_13360"/>
<proteinExistence type="predicted"/>
<sequence length="211" mass="22583">MKLVHFGHSCVLLETAHARLLFDPGAFSSGFDAARDLDAVLITHQHYDHIDTEKLPALLAANPQARLIVDPGTAETVEKLDLDATTARPGDTLDIHGTRISVVGGQHATIHADIPVIPNVGYVVDDGAFYHPGDALFVPQQRIDVLALPTAGPWLKAAEAVDYLRAVAPRLAIPVHEAALSRPAMHIGLYTNLAPDGTEVRTAPRGEPITL</sequence>
<feature type="domain" description="Metallo-beta-lactamase" evidence="1">
    <location>
        <begin position="7"/>
        <end position="176"/>
    </location>
</feature>
<name>A0A1V9A0S9_SACPI</name>
<dbReference type="SUPFAM" id="SSF56281">
    <property type="entry name" value="Metallo-hydrolase/oxidoreductase"/>
    <property type="match status" value="1"/>
</dbReference>
<dbReference type="Gene3D" id="3.60.15.10">
    <property type="entry name" value="Ribonuclease Z/Hydroxyacylglutathione hydrolase-like"/>
    <property type="match status" value="1"/>
</dbReference>
<gene>
    <name evidence="2" type="ORF">B1813_13360</name>
</gene>
<dbReference type="PANTHER" id="PTHR43546:SF3">
    <property type="entry name" value="UPF0173 METAL-DEPENDENT HYDROLASE MJ1163"/>
    <property type="match status" value="1"/>
</dbReference>
<dbReference type="RefSeq" id="WP_081192498.1">
    <property type="nucleotide sequence ID" value="NZ_MWIH01000006.1"/>
</dbReference>
<dbReference type="Pfam" id="PF13483">
    <property type="entry name" value="Lactamase_B_3"/>
    <property type="match status" value="1"/>
</dbReference>